<dbReference type="Pfam" id="PF00071">
    <property type="entry name" value="Ras"/>
    <property type="match status" value="1"/>
</dbReference>
<dbReference type="SMART" id="SM00173">
    <property type="entry name" value="RAS"/>
    <property type="match status" value="1"/>
</dbReference>
<evidence type="ECO:0000313" key="6">
    <source>
        <dbReference type="Proteomes" id="UP000183832"/>
    </source>
</evidence>
<dbReference type="InterPro" id="IPR051065">
    <property type="entry name" value="Ras-related_GTPase"/>
</dbReference>
<dbReference type="GO" id="GO:0005525">
    <property type="term" value="F:GTP binding"/>
    <property type="evidence" value="ECO:0007669"/>
    <property type="project" value="InterPro"/>
</dbReference>
<dbReference type="Proteomes" id="UP000183832">
    <property type="component" value="Unassembled WGS sequence"/>
</dbReference>
<dbReference type="STRING" id="568069.A0A1J1ILH1"/>
<dbReference type="EC" id="3.6.5.2" evidence="2"/>
<evidence type="ECO:0000256" key="4">
    <source>
        <dbReference type="ARBA" id="ARBA00048098"/>
    </source>
</evidence>
<dbReference type="OrthoDB" id="18798at2759"/>
<dbReference type="PANTHER" id="PTHR45704">
    <property type="entry name" value="RAS-LIKE FAMILY MEMBER 11"/>
    <property type="match status" value="1"/>
</dbReference>
<accession>A0A1J1ILH1</accession>
<evidence type="ECO:0000313" key="5">
    <source>
        <dbReference type="EMBL" id="CRL01087.1"/>
    </source>
</evidence>
<dbReference type="SUPFAM" id="SSF52540">
    <property type="entry name" value="P-loop containing nucleoside triphosphate hydrolases"/>
    <property type="match status" value="1"/>
</dbReference>
<organism evidence="5 6">
    <name type="scientific">Clunio marinus</name>
    <dbReference type="NCBI Taxonomy" id="568069"/>
    <lineage>
        <taxon>Eukaryota</taxon>
        <taxon>Metazoa</taxon>
        <taxon>Ecdysozoa</taxon>
        <taxon>Arthropoda</taxon>
        <taxon>Hexapoda</taxon>
        <taxon>Insecta</taxon>
        <taxon>Pterygota</taxon>
        <taxon>Neoptera</taxon>
        <taxon>Endopterygota</taxon>
        <taxon>Diptera</taxon>
        <taxon>Nematocera</taxon>
        <taxon>Chironomoidea</taxon>
        <taxon>Chironomidae</taxon>
        <taxon>Clunio</taxon>
    </lineage>
</organism>
<evidence type="ECO:0000256" key="3">
    <source>
        <dbReference type="ARBA" id="ARBA00022801"/>
    </source>
</evidence>
<gene>
    <name evidence="5" type="ORF">CLUMA_CG014444</name>
</gene>
<reference evidence="5 6" key="1">
    <citation type="submission" date="2015-04" db="EMBL/GenBank/DDBJ databases">
        <authorList>
            <person name="Syromyatnikov M.Y."/>
            <person name="Popov V.N."/>
        </authorList>
    </citation>
    <scope>NUCLEOTIDE SEQUENCE [LARGE SCALE GENOMIC DNA]</scope>
</reference>
<dbReference type="InterPro" id="IPR001806">
    <property type="entry name" value="Small_GTPase"/>
</dbReference>
<dbReference type="PROSITE" id="PS51421">
    <property type="entry name" value="RAS"/>
    <property type="match status" value="1"/>
</dbReference>
<keyword evidence="6" id="KW-1185">Reference proteome</keyword>
<comment type="catalytic activity">
    <reaction evidence="4">
        <text>GTP + H2O = GDP + phosphate + H(+)</text>
        <dbReference type="Rhea" id="RHEA:19669"/>
        <dbReference type="ChEBI" id="CHEBI:15377"/>
        <dbReference type="ChEBI" id="CHEBI:15378"/>
        <dbReference type="ChEBI" id="CHEBI:37565"/>
        <dbReference type="ChEBI" id="CHEBI:43474"/>
        <dbReference type="ChEBI" id="CHEBI:58189"/>
        <dbReference type="EC" id="3.6.5.2"/>
    </reaction>
</comment>
<dbReference type="PRINTS" id="PR00449">
    <property type="entry name" value="RASTRNSFRMNG"/>
</dbReference>
<dbReference type="Gene3D" id="3.40.50.300">
    <property type="entry name" value="P-loop containing nucleotide triphosphate hydrolases"/>
    <property type="match status" value="1"/>
</dbReference>
<name>A0A1J1ILH1_9DIPT</name>
<evidence type="ECO:0000256" key="1">
    <source>
        <dbReference type="ARBA" id="ARBA00008344"/>
    </source>
</evidence>
<dbReference type="PROSITE" id="PS51419">
    <property type="entry name" value="RAB"/>
    <property type="match status" value="1"/>
</dbReference>
<dbReference type="EMBL" id="CVRI01000055">
    <property type="protein sequence ID" value="CRL01087.1"/>
    <property type="molecule type" value="Genomic_DNA"/>
</dbReference>
<dbReference type="SMART" id="SM00175">
    <property type="entry name" value="RAB"/>
    <property type="match status" value="1"/>
</dbReference>
<comment type="similarity">
    <text evidence="1">Belongs to the small GTPase superfamily. Ras family.</text>
</comment>
<dbReference type="AlphaFoldDB" id="A0A1J1ILH1"/>
<protein>
    <recommendedName>
        <fullName evidence="2">small monomeric GTPase</fullName>
        <ecNumber evidence="2">3.6.5.2</ecNumber>
    </recommendedName>
</protein>
<dbReference type="InterPro" id="IPR027417">
    <property type="entry name" value="P-loop_NTPase"/>
</dbReference>
<proteinExistence type="inferred from homology"/>
<keyword evidence="3" id="KW-0378">Hydrolase</keyword>
<evidence type="ECO:0000256" key="2">
    <source>
        <dbReference type="ARBA" id="ARBA00011984"/>
    </source>
</evidence>
<sequence length="232" mass="25805">MKNEEKNNSPKVRIAVLGNMNVGKSALTVRYLTRRFIGEYRSNTDLLYKQTVTLESGLLDVEIIDVSVDDEDEGFPIDQIQWADAVLIVYSITDRESFNYAVRSLGEIRQIQNGPATYLVANKADLDHLREIPETEGASLAASHGVGFCEVSVAENSPNLYKVFEKLLVESRARPVKPRKFSVSKMIGTLIGNNGTRQPSVNQGTVQVCNKSELQKTRLIKRRQAFTAAASL</sequence>
<dbReference type="GO" id="GO:0003925">
    <property type="term" value="F:G protein activity"/>
    <property type="evidence" value="ECO:0007669"/>
    <property type="project" value="UniProtKB-EC"/>
</dbReference>
<dbReference type="SMART" id="SM00174">
    <property type="entry name" value="RHO"/>
    <property type="match status" value="1"/>
</dbReference>